<evidence type="ECO:0000313" key="3">
    <source>
        <dbReference type="EMBL" id="KAK9843288.1"/>
    </source>
</evidence>
<feature type="region of interest" description="Disordered" evidence="2">
    <location>
        <begin position="1422"/>
        <end position="1443"/>
    </location>
</feature>
<keyword evidence="1" id="KW-0175">Coiled coil</keyword>
<evidence type="ECO:0000256" key="1">
    <source>
        <dbReference type="SAM" id="Coils"/>
    </source>
</evidence>
<feature type="compositionally biased region" description="Polar residues" evidence="2">
    <location>
        <begin position="1800"/>
        <end position="1816"/>
    </location>
</feature>
<feature type="compositionally biased region" description="Polar residues" evidence="2">
    <location>
        <begin position="2548"/>
        <end position="2560"/>
    </location>
</feature>
<proteinExistence type="predicted"/>
<organism evidence="3 4">
    <name type="scientific">Apatococcus lobatus</name>
    <dbReference type="NCBI Taxonomy" id="904363"/>
    <lineage>
        <taxon>Eukaryota</taxon>
        <taxon>Viridiplantae</taxon>
        <taxon>Chlorophyta</taxon>
        <taxon>core chlorophytes</taxon>
        <taxon>Trebouxiophyceae</taxon>
        <taxon>Chlorellales</taxon>
        <taxon>Chlorellaceae</taxon>
        <taxon>Apatococcus</taxon>
    </lineage>
</organism>
<feature type="region of interest" description="Disordered" evidence="2">
    <location>
        <begin position="2671"/>
        <end position="2744"/>
    </location>
</feature>
<feature type="compositionally biased region" description="Low complexity" evidence="2">
    <location>
        <begin position="2208"/>
        <end position="2217"/>
    </location>
</feature>
<feature type="compositionally biased region" description="Low complexity" evidence="2">
    <location>
        <begin position="1516"/>
        <end position="1528"/>
    </location>
</feature>
<feature type="region of interest" description="Disordered" evidence="2">
    <location>
        <begin position="1509"/>
        <end position="1528"/>
    </location>
</feature>
<feature type="compositionally biased region" description="Polar residues" evidence="2">
    <location>
        <begin position="388"/>
        <end position="403"/>
    </location>
</feature>
<reference evidence="3 4" key="1">
    <citation type="journal article" date="2024" name="Nat. Commun.">
        <title>Phylogenomics reveals the evolutionary origins of lichenization in chlorophyte algae.</title>
        <authorList>
            <person name="Puginier C."/>
            <person name="Libourel C."/>
            <person name="Otte J."/>
            <person name="Skaloud P."/>
            <person name="Haon M."/>
            <person name="Grisel S."/>
            <person name="Petersen M."/>
            <person name="Berrin J.G."/>
            <person name="Delaux P.M."/>
            <person name="Dal Grande F."/>
            <person name="Keller J."/>
        </authorList>
    </citation>
    <scope>NUCLEOTIDE SEQUENCE [LARGE SCALE GENOMIC DNA]</scope>
    <source>
        <strain evidence="3 4">SAG 2145</strain>
    </source>
</reference>
<feature type="compositionally biased region" description="Low complexity" evidence="2">
    <location>
        <begin position="1677"/>
        <end position="1687"/>
    </location>
</feature>
<feature type="region of interest" description="Disordered" evidence="2">
    <location>
        <begin position="2878"/>
        <end position="2912"/>
    </location>
</feature>
<keyword evidence="4" id="KW-1185">Reference proteome</keyword>
<feature type="compositionally biased region" description="Polar residues" evidence="2">
    <location>
        <begin position="2482"/>
        <end position="2492"/>
    </location>
</feature>
<feature type="coiled-coil region" evidence="1">
    <location>
        <begin position="43"/>
        <end position="70"/>
    </location>
</feature>
<feature type="compositionally biased region" description="Basic and acidic residues" evidence="2">
    <location>
        <begin position="370"/>
        <end position="379"/>
    </location>
</feature>
<feature type="region of interest" description="Disordered" evidence="2">
    <location>
        <begin position="2347"/>
        <end position="2372"/>
    </location>
</feature>
<protein>
    <submittedName>
        <fullName evidence="3">Uncharacterized protein</fullName>
    </submittedName>
</protein>
<dbReference type="EMBL" id="JALJOS010000002">
    <property type="protein sequence ID" value="KAK9843288.1"/>
    <property type="molecule type" value="Genomic_DNA"/>
</dbReference>
<sequence>MHTGGPANRNWEHGASRSIAVASLMQPDFSPSAFQVGSADLLRKSSEAQLAGLEARMDQLQAEVRADKQNLLGQLQMQQQHVHAGSTNEQQMQLQQMCQNEAALLRADFANALKAEQQRADSNHSSQHQFLQQSIDAQAAAICDLQQHLQDISSTCASAAEHTATQAMAAQSSTLQAMQQQIQQAQAEHLQAAQQSKLAAERTVDTCKASLEASSIAALATQQEQAAQQQAACMTAAHEAANACITAAIDAQQKAAAVLQEECRNVAVSAAESWLEQALQPLIEALQEAWQQSLDRTTSSLQADLSEVRQASSKGISEAALQMRDQLDAAMSDVLGSGREQTQTAMPQEPSQSKPLGAGSADVGSALLHPMHEDEERIQEPASRPMLKSSQAAQHQEETNQGPNAAPPPEVPSRQASSDVARVMCQDAHEEEHIASAGDVSSGHQAPPDASSAVAAQQHQINGLLAEVKELREMWEEAADCLPGMQQDLETVQEQSWCLRQQAEAFQATQAEHASSLIKLSAVQATTKDMPSRMDALETAASVERSRHQAGQTDDDTWKKTVQEQLDKLQDSLAQSQVDSANLAELHIAHEELLASLNTRLQELQPQADVVKPAEGLAALQSQIEELREAMSHQVITKSEPSDRQADASISETAASALEFRLKASEDKVAALVQSNTMLQQALDAMQQRSQHSETQLEELIGPSAEHTTRLNALALETQSAQAQISNVTTGLPASFAALQQGLDAISLRLTATEEKAPQMIEQGQQIDLSMQSLACNLNDFGKRITAAEELLSGLQEGSGRAAENEKLHEVRTQSASALGGSASPQHAVSISVSWWLLIMALALAADALKVASEESREVARSHGAAIGVLQQGLATLKEDVHKEREAGASAKKEDLGGLLELCRELQHELQRSLARADALSGSVAELTARTASWDSDIDHLEERFTKTDQGLCDLQAQLQKQAKVPVISQEQLAEVQSQASTAHGIASGSQAALLKTAQQLDLQNTRQAELEKQLLDLSANSTANLAQGLEELQQLVSTMANSTAEAAVAGQTALQKDSVKLTQRLEGLAAQHAAFAERLISAENRSLGDSSPRAVREVPTPVSADVAKPGVMDEDAIDDVMQRLFELRVEIQNSLSDLNIELASVRRKAEAAEAQSIQDADTIEQMQSAIGRLSDTKIKAWPAQQPASPATIAGEVLAVDVASRKSPDAALPAAHSIHSETSRDLHEFQRDAGNATEDLSILKDLQLQLHNISMEVASLKAADSNSSSKMAALAKAHDTSSQATLKATLQIEQLAKTQTTLTAAAAEHAETAELMQQTLAELGATIEAAHGRLDGVHQELQDKLKQLDDRQPKATASEASSRQLQKQLQELAEHIFSTDGELSRIRDMAEQLEACVLDDLRDLGARMESMEAWGAYKLASKTQQIQPGSNEQTTRSASLPAQADSAQLQAFMEKRLRRVEVTMAGSSQQAQLLDSQATEAASMQPYPSQPVNAARTVTGEGLGTQLARPVESSKQQTPTAQAFPQPHATIRTVTGEGFQNELSKPSDAASKCGHETLHHSPTNAALRTVTGAEFEADLARAPSAGSSNRADAPLHGAARTVTGEGFEAFPGSMSRASSLGSLSPHCVHSIAASTVSGGGFASQRGRDATGSMAPQLHLAACTLTGEGFETVPDVMSRGSSSSSAGGPNLPSAVFRTATGASSAAELGRGASSSSFQGLPEAARTVTGEGLEMLLSVPSTRLPQGLPNALHQQPAAARTITGAGFEAGVHGDASPARSSSLLAAARTVTGEGFESLLRSPSRQIPSSSEIDLSQQPAAARTLTGAGFEAELGKHASPSKTPRPQGAARTVTGEGFETLLGTPSRRSFGGSSVAPSEQTAALKTVTGAGFEGELSSSRSPCTAHTQDFTRARQLFSSLPDGHRARGGLHVSENLEQSQGHAYSHGAQDSCLSNAAAQTHTGEGFQTFMNSTYEGLADGQQMHPQPEAAARTVTGEGLEAGPSQTAVDGRSTSARPATTIRSVTGEGFEAELSRNAADHPFSTGYIKPAGPSNPPMRTITGEGFEAGHYRTDEACSLQQLQIQQLEGTTPSAVRTMTGEGFQHELSKSSGNSHPALTSKADASQMGHTAARTSTGEGFESVPEAADQQQTHAHIQISSSLDVQTLRDEGFQHELSGPSRKSHQVVLSKANASRAGHVAARTVTGEGFEAGAGAAEQQQAHDPAQNSCSPGMRTMTGDGFQHELGRYTKDTSRITSDQSNVPAVEQVAARTVTGEGFEAGAGAAEQQQVHDHLKTSCSPAMWTMTGEGFQHELGRYTEDTSHITSDQPSMPAVEHMAARTITGEGFEAGAGPTAEQGAHAQVQTTSSPAVRTNTGEGFQHELSKPMLQVSSPSVAENASLASPAQRAVTGAGFDTILHGQSPSHSKATAGAQAQSLRRLTGDEFEAALNEGRLSGDSSRRSTMQQQGEPAAGTTGEGFQDELSRAQGSSPSLDSISANAQPIERTVSGEGFQDELSTGQSSFLSPSSIQFAQPTARTVTGEGFQKELSRAPRSSPNLSSTNHAQPAAGTMAKQGVQAELSQIKAVSSAPGHHDSSSPTVRTVTGEGFEESPKHAPFDDLLCPRDQDQHATPVSRHAPLHGQQTQSISVKGTPASFTGVLGDLSPEVSAPRCTSLHAAEATSQSQPSTLCQQMPSSSSITTSDPRGLTNPVQTLSCKTEAPDNLPRPLPGAQGASTMTAGPLPASAKDQDAVLEIRSSPAAEARKPPVARAQNGATRLLEASLEGLASSPMDPDLLAPSPQAVSGLRPQEDTAATFRVASEQVLLPGHEGRAGYSTSGTRSLAGDLTWADNPDSAFLRWSDSSSEVVHCIGGPRINLEADKHSAGGSAMASSAGSLSPVSSLHSSPDGPPRTASAVPLGPAFASMYNSPAFSPDRRMCDAKPSPADGDAELEAQEWLKPSRSGAGSRDLSGMRGGLTGMLGLSSEGSADHQACASSAPLPSLAGPDFDGTSSTEDLVMRALAQPSTPGHGRGLHDDHAAHQAGRAHLRVFDSPGICRQ</sequence>
<feature type="compositionally biased region" description="Basic and acidic residues" evidence="2">
    <location>
        <begin position="2606"/>
        <end position="2624"/>
    </location>
</feature>
<feature type="region of interest" description="Disordered" evidence="2">
    <location>
        <begin position="1673"/>
        <end position="1693"/>
    </location>
</feature>
<name>A0AAW1SD31_9CHLO</name>
<feature type="region of interest" description="Disordered" evidence="2">
    <location>
        <begin position="2099"/>
        <end position="2136"/>
    </location>
</feature>
<feature type="region of interest" description="Disordered" evidence="2">
    <location>
        <begin position="338"/>
        <end position="421"/>
    </location>
</feature>
<feature type="compositionally biased region" description="Polar residues" evidence="2">
    <location>
        <begin position="2415"/>
        <end position="2432"/>
    </location>
</feature>
<gene>
    <name evidence="3" type="ORF">WJX74_009882</name>
</gene>
<evidence type="ECO:0000313" key="4">
    <source>
        <dbReference type="Proteomes" id="UP001438707"/>
    </source>
</evidence>
<accession>A0AAW1SD31</accession>
<comment type="caution">
    <text evidence="3">The sequence shown here is derived from an EMBL/GenBank/DDBJ whole genome shotgun (WGS) entry which is preliminary data.</text>
</comment>
<feature type="region of interest" description="Disordered" evidence="2">
    <location>
        <begin position="2412"/>
        <end position="2432"/>
    </location>
</feature>
<feature type="region of interest" description="Disordered" evidence="2">
    <location>
        <begin position="1471"/>
        <end position="1494"/>
    </location>
</feature>
<feature type="region of interest" description="Disordered" evidence="2">
    <location>
        <begin position="2447"/>
        <end position="2492"/>
    </location>
</feature>
<evidence type="ECO:0000256" key="2">
    <source>
        <dbReference type="SAM" id="MobiDB-lite"/>
    </source>
</evidence>
<feature type="coiled-coil region" evidence="1">
    <location>
        <begin position="1129"/>
        <end position="1156"/>
    </location>
</feature>
<feature type="compositionally biased region" description="Low complexity" evidence="2">
    <location>
        <begin position="2880"/>
        <end position="2902"/>
    </location>
</feature>
<feature type="region of interest" description="Disordered" evidence="2">
    <location>
        <begin position="2208"/>
        <end position="2227"/>
    </location>
</feature>
<feature type="region of interest" description="Disordered" evidence="2">
    <location>
        <begin position="1540"/>
        <end position="1565"/>
    </location>
</feature>
<feature type="region of interest" description="Disordered" evidence="2">
    <location>
        <begin position="436"/>
        <end position="457"/>
    </location>
</feature>
<feature type="compositionally biased region" description="Polar residues" evidence="2">
    <location>
        <begin position="1479"/>
        <end position="1492"/>
    </location>
</feature>
<dbReference type="Proteomes" id="UP001438707">
    <property type="component" value="Unassembled WGS sequence"/>
</dbReference>
<feature type="compositionally biased region" description="Polar residues" evidence="2">
    <location>
        <begin position="339"/>
        <end position="354"/>
    </location>
</feature>
<feature type="compositionally biased region" description="Polar residues" evidence="2">
    <location>
        <begin position="2676"/>
        <end position="2712"/>
    </location>
</feature>
<feature type="region of interest" description="Disordered" evidence="2">
    <location>
        <begin position="2539"/>
        <end position="2649"/>
    </location>
</feature>
<feature type="region of interest" description="Disordered" evidence="2">
    <location>
        <begin position="1800"/>
        <end position="1819"/>
    </location>
</feature>
<feature type="compositionally biased region" description="Polar residues" evidence="2">
    <location>
        <begin position="2358"/>
        <end position="2372"/>
    </location>
</feature>
<feature type="coiled-coil region" evidence="1">
    <location>
        <begin position="168"/>
        <end position="195"/>
    </location>
</feature>